<sequence length="36" mass="3788">KVVEAQTLQVDAVSGATYSSKVILKAIENALNNANK</sequence>
<evidence type="ECO:0000259" key="1">
    <source>
        <dbReference type="Pfam" id="PF04205"/>
    </source>
</evidence>
<reference evidence="2" key="1">
    <citation type="journal article" date="2014" name="Front. Microbiol.">
        <title>High frequency of phylogenetically diverse reductive dehalogenase-homologous genes in deep subseafloor sedimentary metagenomes.</title>
        <authorList>
            <person name="Kawai M."/>
            <person name="Futagami T."/>
            <person name="Toyoda A."/>
            <person name="Takaki Y."/>
            <person name="Nishi S."/>
            <person name="Hori S."/>
            <person name="Arai W."/>
            <person name="Tsubouchi T."/>
            <person name="Morono Y."/>
            <person name="Uchiyama I."/>
            <person name="Ito T."/>
            <person name="Fujiyama A."/>
            <person name="Inagaki F."/>
            <person name="Takami H."/>
        </authorList>
    </citation>
    <scope>NUCLEOTIDE SEQUENCE</scope>
    <source>
        <strain evidence="2">Expedition CK06-06</strain>
    </source>
</reference>
<feature type="non-terminal residue" evidence="2">
    <location>
        <position position="1"/>
    </location>
</feature>
<evidence type="ECO:0000313" key="2">
    <source>
        <dbReference type="EMBL" id="GAI95081.1"/>
    </source>
</evidence>
<organism evidence="2">
    <name type="scientific">marine sediment metagenome</name>
    <dbReference type="NCBI Taxonomy" id="412755"/>
    <lineage>
        <taxon>unclassified sequences</taxon>
        <taxon>metagenomes</taxon>
        <taxon>ecological metagenomes</taxon>
    </lineage>
</organism>
<dbReference type="Gene3D" id="3.90.1010.20">
    <property type="match status" value="1"/>
</dbReference>
<dbReference type="AlphaFoldDB" id="X1TUN1"/>
<dbReference type="InterPro" id="IPR007329">
    <property type="entry name" value="FMN-bd"/>
</dbReference>
<protein>
    <recommendedName>
        <fullName evidence="1">FMN-binding domain-containing protein</fullName>
    </recommendedName>
</protein>
<comment type="caution">
    <text evidence="2">The sequence shown here is derived from an EMBL/GenBank/DDBJ whole genome shotgun (WGS) entry which is preliminary data.</text>
</comment>
<name>X1TUN1_9ZZZZ</name>
<dbReference type="EMBL" id="BARW01018107">
    <property type="protein sequence ID" value="GAI95081.1"/>
    <property type="molecule type" value="Genomic_DNA"/>
</dbReference>
<proteinExistence type="predicted"/>
<dbReference type="GO" id="GO:0016020">
    <property type="term" value="C:membrane"/>
    <property type="evidence" value="ECO:0007669"/>
    <property type="project" value="InterPro"/>
</dbReference>
<dbReference type="GO" id="GO:0010181">
    <property type="term" value="F:FMN binding"/>
    <property type="evidence" value="ECO:0007669"/>
    <property type="project" value="InterPro"/>
</dbReference>
<feature type="domain" description="FMN-binding" evidence="1">
    <location>
        <begin position="5"/>
        <end position="32"/>
    </location>
</feature>
<dbReference type="Pfam" id="PF04205">
    <property type="entry name" value="FMN_bind"/>
    <property type="match status" value="1"/>
</dbReference>
<accession>X1TUN1</accession>
<gene>
    <name evidence="2" type="ORF">S12H4_31081</name>
</gene>